<dbReference type="EC" id="2.6.1.11" evidence="5"/>
<evidence type="ECO:0000256" key="1">
    <source>
        <dbReference type="ARBA" id="ARBA00022576"/>
    </source>
</evidence>
<dbReference type="GO" id="GO:0003992">
    <property type="term" value="F:N2-acetyl-L-ornithine:2-oxoglutarate 5-aminotransferase activity"/>
    <property type="evidence" value="ECO:0007669"/>
    <property type="project" value="UniProtKB-EC"/>
</dbReference>
<feature type="binding site" evidence="5">
    <location>
        <position position="132"/>
    </location>
    <ligand>
        <name>pyridoxal 5'-phosphate</name>
        <dbReference type="ChEBI" id="CHEBI:597326"/>
    </ligand>
</feature>
<feature type="binding site" evidence="5">
    <location>
        <position position="135"/>
    </location>
    <ligand>
        <name>N(2)-acetyl-L-ornithine</name>
        <dbReference type="ChEBI" id="CHEBI:57805"/>
    </ligand>
</feature>
<dbReference type="PANTHER" id="PTHR11986">
    <property type="entry name" value="AMINOTRANSFERASE CLASS III"/>
    <property type="match status" value="1"/>
</dbReference>
<evidence type="ECO:0000313" key="6">
    <source>
        <dbReference type="EMBL" id="MFC0220852.1"/>
    </source>
</evidence>
<dbReference type="Gene3D" id="3.90.1150.10">
    <property type="entry name" value="Aspartate Aminotransferase, domain 1"/>
    <property type="match status" value="1"/>
</dbReference>
<keyword evidence="5" id="KW-0963">Cytoplasm</keyword>
<feature type="modified residue" description="N6-(pyridoxal phosphate)lysine" evidence="5">
    <location>
        <position position="247"/>
    </location>
</feature>
<sequence>MSDLKDRYADAVMNTFGPPAIALARGRGARVWDTDGKEYVDLLGGIAVNALGHAHPALVEAVTTQLQTLGHVSNFFATEPQVRLAERLLELLGWTGEGRVFLSNSGAEANEAALKLTRRTGRTRLVAAEGSFHGRTMGALALTSKAAYREPFAPLPGDVTFVPYDDVAALEAAVDETVAAVVLEPIQGEAGVVVPSPDYLAAAQRIAREHGALLWLDEVQTGIARTGAWFAHQLLDGVEPDVVTLAKGLGGGMPIGATVARGAAATLLQPGNHGTTFGGNPVAAAAALAVLATVEADGLLAAATTQGDRLAALLAGLDGVVAVTGAGLMRGAELDGPYAPHAVAAGRDAGLVVNATGPSRLRFVPPLVITDADLDVVARALPTVLDHARAAHAQETSS</sequence>
<keyword evidence="5" id="KW-0055">Arginine biosynthesis</keyword>
<name>A0ABV6DVU3_9ACTN</name>
<gene>
    <name evidence="5" type="primary">argD</name>
    <name evidence="6" type="ORF">ACFFJG_00055</name>
</gene>
<feature type="binding site" evidence="5">
    <location>
        <begin position="106"/>
        <end position="107"/>
    </location>
    <ligand>
        <name>pyridoxal 5'-phosphate</name>
        <dbReference type="ChEBI" id="CHEBI:597326"/>
    </ligand>
</feature>
<proteinExistence type="inferred from homology"/>
<dbReference type="InterPro" id="IPR015422">
    <property type="entry name" value="PyrdxlP-dep_Trfase_small"/>
</dbReference>
<evidence type="ECO:0000256" key="5">
    <source>
        <dbReference type="HAMAP-Rule" id="MF_01107"/>
    </source>
</evidence>
<evidence type="ECO:0000256" key="2">
    <source>
        <dbReference type="ARBA" id="ARBA00022605"/>
    </source>
</evidence>
<evidence type="ECO:0000313" key="7">
    <source>
        <dbReference type="Proteomes" id="UP001589698"/>
    </source>
</evidence>
<comment type="subcellular location">
    <subcellularLocation>
        <location evidence="5">Cytoplasm</location>
    </subcellularLocation>
</comment>
<keyword evidence="1 5" id="KW-0032">Aminotransferase</keyword>
<dbReference type="CDD" id="cd00610">
    <property type="entry name" value="OAT_like"/>
    <property type="match status" value="1"/>
</dbReference>
<reference evidence="6 7" key="1">
    <citation type="submission" date="2024-09" db="EMBL/GenBank/DDBJ databases">
        <authorList>
            <person name="Sun Q."/>
            <person name="Mori K."/>
        </authorList>
    </citation>
    <scope>NUCLEOTIDE SEQUENCE [LARGE SCALE GENOMIC DNA]</scope>
    <source>
        <strain evidence="6 7">CCM 8654</strain>
    </source>
</reference>
<feature type="binding site" evidence="5">
    <location>
        <position position="275"/>
    </location>
    <ligand>
        <name>N(2)-acetyl-L-ornithine</name>
        <dbReference type="ChEBI" id="CHEBI:57805"/>
    </ligand>
</feature>
<dbReference type="InterPro" id="IPR049704">
    <property type="entry name" value="Aminotrans_3_PPA_site"/>
</dbReference>
<dbReference type="Proteomes" id="UP001589698">
    <property type="component" value="Unassembled WGS sequence"/>
</dbReference>
<comment type="subunit">
    <text evidence="5">Homodimer.</text>
</comment>
<keyword evidence="2 5" id="KW-0028">Amino-acid biosynthesis</keyword>
<comment type="caution">
    <text evidence="6">The sequence shown here is derived from an EMBL/GenBank/DDBJ whole genome shotgun (WGS) entry which is preliminary data.</text>
</comment>
<dbReference type="InterPro" id="IPR005814">
    <property type="entry name" value="Aminotrans_3"/>
</dbReference>
<dbReference type="PROSITE" id="PS00600">
    <property type="entry name" value="AA_TRANSFER_CLASS_3"/>
    <property type="match status" value="1"/>
</dbReference>
<feature type="binding site" evidence="5">
    <location>
        <begin position="217"/>
        <end position="220"/>
    </location>
    <ligand>
        <name>pyridoxal 5'-phosphate</name>
        <dbReference type="ChEBI" id="CHEBI:597326"/>
    </ligand>
</feature>
<dbReference type="EMBL" id="JBHLXH010000001">
    <property type="protein sequence ID" value="MFC0220852.1"/>
    <property type="molecule type" value="Genomic_DNA"/>
</dbReference>
<comment type="cofactor">
    <cofactor evidence="5">
        <name>pyridoxal 5'-phosphate</name>
        <dbReference type="ChEBI" id="CHEBI:597326"/>
    </cofactor>
    <text evidence="5">Binds 1 pyridoxal phosphate per subunit.</text>
</comment>
<comment type="miscellaneous">
    <text evidence="5">May also have succinyldiaminopimelate aminotransferase activity, thus carrying out the corresponding step in lysine biosynthesis.</text>
</comment>
<dbReference type="InterPro" id="IPR004636">
    <property type="entry name" value="AcOrn/SuccOrn_fam"/>
</dbReference>
<comment type="similarity">
    <text evidence="5">Belongs to the class-III pyridoxal-phosphate-dependent aminotransferase family. ArgD subfamily.</text>
</comment>
<keyword evidence="4 5" id="KW-0663">Pyridoxal phosphate</keyword>
<comment type="catalytic activity">
    <reaction evidence="5">
        <text>N(2)-acetyl-L-ornithine + 2-oxoglutarate = N-acetyl-L-glutamate 5-semialdehyde + L-glutamate</text>
        <dbReference type="Rhea" id="RHEA:18049"/>
        <dbReference type="ChEBI" id="CHEBI:16810"/>
        <dbReference type="ChEBI" id="CHEBI:29123"/>
        <dbReference type="ChEBI" id="CHEBI:29985"/>
        <dbReference type="ChEBI" id="CHEBI:57805"/>
        <dbReference type="EC" id="2.6.1.11"/>
    </reaction>
</comment>
<evidence type="ECO:0000256" key="4">
    <source>
        <dbReference type="ARBA" id="ARBA00022898"/>
    </source>
</evidence>
<keyword evidence="7" id="KW-1185">Reference proteome</keyword>
<dbReference type="Gene3D" id="3.40.640.10">
    <property type="entry name" value="Type I PLP-dependent aspartate aminotransferase-like (Major domain)"/>
    <property type="match status" value="1"/>
</dbReference>
<feature type="binding site" evidence="5">
    <location>
        <position position="276"/>
    </location>
    <ligand>
        <name>pyridoxal 5'-phosphate</name>
        <dbReference type="ChEBI" id="CHEBI:597326"/>
    </ligand>
</feature>
<dbReference type="PIRSF" id="PIRSF000521">
    <property type="entry name" value="Transaminase_4ab_Lys_Orn"/>
    <property type="match status" value="1"/>
</dbReference>
<dbReference type="HAMAP" id="MF_01107">
    <property type="entry name" value="ArgD_aminotrans_3"/>
    <property type="match status" value="1"/>
</dbReference>
<organism evidence="6 7">
    <name type="scientific">Nocardioides zeicaulis</name>
    <dbReference type="NCBI Taxonomy" id="1776857"/>
    <lineage>
        <taxon>Bacteria</taxon>
        <taxon>Bacillati</taxon>
        <taxon>Actinomycetota</taxon>
        <taxon>Actinomycetes</taxon>
        <taxon>Propionibacteriales</taxon>
        <taxon>Nocardioidaceae</taxon>
        <taxon>Nocardioides</taxon>
    </lineage>
</organism>
<dbReference type="InterPro" id="IPR015424">
    <property type="entry name" value="PyrdxlP-dep_Trfase"/>
</dbReference>
<dbReference type="PANTHER" id="PTHR11986:SF79">
    <property type="entry name" value="ACETYLORNITHINE AMINOTRANSFERASE, MITOCHONDRIAL"/>
    <property type="match status" value="1"/>
</dbReference>
<dbReference type="RefSeq" id="WP_378516573.1">
    <property type="nucleotide sequence ID" value="NZ_JBHLXH010000001.1"/>
</dbReference>
<dbReference type="InterPro" id="IPR015421">
    <property type="entry name" value="PyrdxlP-dep_Trfase_major"/>
</dbReference>
<dbReference type="NCBIfam" id="NF002874">
    <property type="entry name" value="PRK03244.1"/>
    <property type="match status" value="1"/>
</dbReference>
<dbReference type="SUPFAM" id="SSF53383">
    <property type="entry name" value="PLP-dependent transferases"/>
    <property type="match status" value="1"/>
</dbReference>
<dbReference type="InterPro" id="IPR050103">
    <property type="entry name" value="Class-III_PLP-dep_AT"/>
</dbReference>
<evidence type="ECO:0000256" key="3">
    <source>
        <dbReference type="ARBA" id="ARBA00022679"/>
    </source>
</evidence>
<dbReference type="NCBIfam" id="TIGR00707">
    <property type="entry name" value="argD"/>
    <property type="match status" value="1"/>
</dbReference>
<protein>
    <recommendedName>
        <fullName evidence="5">Acetylornithine aminotransferase</fullName>
        <shortName evidence="5">ACOAT</shortName>
        <ecNumber evidence="5">2.6.1.11</ecNumber>
    </recommendedName>
</protein>
<dbReference type="Pfam" id="PF00202">
    <property type="entry name" value="Aminotran_3"/>
    <property type="match status" value="1"/>
</dbReference>
<comment type="pathway">
    <text evidence="5">Amino-acid biosynthesis; L-arginine biosynthesis; N(2)-acetyl-L-ornithine from L-glutamate: step 4/4.</text>
</comment>
<accession>A0ABV6DVU3</accession>
<keyword evidence="3 5" id="KW-0808">Transferase</keyword>